<dbReference type="Pfam" id="PF13538">
    <property type="entry name" value="UvrD_C_2"/>
    <property type="match status" value="1"/>
</dbReference>
<sequence>MMQTGYEADLTVRITKIFTSTKKTKDYILFSAVSVHKTEHRVLSKIDYYTIKAPDTISPDPHEGEIWSIKGNASYEETPSFDGKYYIKKHHVNVVKAELILSKNPIGFKSFIADTPHFKGIGLSTAEKLWQEFGENIYQILENKDLAKLMTLKGLGKISAVALITGFEQFSYLKYSKFFTEHDIPVAIQKRIYKFNGVTDGSLVKKEDIEFDPDPTVLIKSNPYSLSTFGMDFKLNDRIAKVHFDITDCDTRRLVAAVVEVMRKHASKGHTVAHRSQLIKPLKEMLGSDDLASKALEGGYDKKAFIIYPKSGMYQFTSTYIMENTVVKRLLKLHELGEIYDEVEDAACISAFQSVPFNLEPQQREAVMTSISYAISCITGGAGTGKTTVLNTVLNAYEEIGYKIKAVALSGRAAMRMRQSIRRPCSTIAKFLREDAIEDVADNKFLLVIDESSMIDLPTIFKIATHIAPEVRILFVGDPNQLPPIGAGKILADIVKSRLIHNTELSIVKRQGASSGIPEYSKLINEGVIPPKLTTGAITFHDTGFEFVVDKCVELYHQAPENSRVVTPTNALVDKINAKCQLELNPNGKRIEYERDGQHYRDNLYQNDPVLFTQNNYDVGVQNGSLGKLISVEQDGSILGEVQMDDFEDEESEFVSLTESLLYTLKAGYAITLHKAQGSQFPRVIVALSGGSNLDRAWLYTAITRAEEEIHIVGPKEKLISAIKTQSNASKRQTYLQELLKI</sequence>
<dbReference type="SUPFAM" id="SSF52540">
    <property type="entry name" value="P-loop containing nucleoside triphosphate hydrolases"/>
    <property type="match status" value="2"/>
</dbReference>
<dbReference type="InterPro" id="IPR027417">
    <property type="entry name" value="P-loop_NTPase"/>
</dbReference>
<dbReference type="RefSeq" id="WP_146788467.1">
    <property type="nucleotide sequence ID" value="NZ_VOLT01000006.1"/>
</dbReference>
<dbReference type="GO" id="GO:0009338">
    <property type="term" value="C:exodeoxyribonuclease V complex"/>
    <property type="evidence" value="ECO:0007669"/>
    <property type="project" value="TreeGrafter"/>
</dbReference>
<reference evidence="4 5" key="1">
    <citation type="submission" date="2019-07" db="EMBL/GenBank/DDBJ databases">
        <title>Genomes of sea-ice associated Colwellia species.</title>
        <authorList>
            <person name="Bowman J.P."/>
        </authorList>
    </citation>
    <scope>NUCLEOTIDE SEQUENCE [LARGE SCALE GENOMIC DNA]</scope>
    <source>
        <strain evidence="4 5">ACAM 459</strain>
    </source>
</reference>
<proteinExistence type="predicted"/>
<keyword evidence="2" id="KW-0067">ATP-binding</keyword>
<dbReference type="SMART" id="SM00382">
    <property type="entry name" value="AAA"/>
    <property type="match status" value="1"/>
</dbReference>
<protein>
    <submittedName>
        <fullName evidence="4">AAA family ATPase</fullName>
    </submittedName>
</protein>
<dbReference type="PANTHER" id="PTHR43788:SF6">
    <property type="entry name" value="DNA HELICASE B"/>
    <property type="match status" value="1"/>
</dbReference>
<name>A0A5C6QEJ3_9GAMM</name>
<dbReference type="CDD" id="cd17933">
    <property type="entry name" value="DEXSc_RecD-like"/>
    <property type="match status" value="1"/>
</dbReference>
<dbReference type="Gene3D" id="2.30.30.940">
    <property type="match status" value="1"/>
</dbReference>
<dbReference type="OrthoDB" id="9763659at2"/>
<dbReference type="GO" id="GO:0006310">
    <property type="term" value="P:DNA recombination"/>
    <property type="evidence" value="ECO:0007669"/>
    <property type="project" value="TreeGrafter"/>
</dbReference>
<comment type="caution">
    <text evidence="4">The sequence shown here is derived from an EMBL/GenBank/DDBJ whole genome shotgun (WGS) entry which is preliminary data.</text>
</comment>
<dbReference type="InterPro" id="IPR003593">
    <property type="entry name" value="AAA+_ATPase"/>
</dbReference>
<keyword evidence="5" id="KW-1185">Reference proteome</keyword>
<evidence type="ECO:0000313" key="5">
    <source>
        <dbReference type="Proteomes" id="UP000321822"/>
    </source>
</evidence>
<dbReference type="Proteomes" id="UP000321822">
    <property type="component" value="Unassembled WGS sequence"/>
</dbReference>
<evidence type="ECO:0000256" key="1">
    <source>
        <dbReference type="ARBA" id="ARBA00022741"/>
    </source>
</evidence>
<feature type="domain" description="AAA+ ATPase" evidence="3">
    <location>
        <begin position="372"/>
        <end position="505"/>
    </location>
</feature>
<dbReference type="Pfam" id="PF13604">
    <property type="entry name" value="AAA_30"/>
    <property type="match status" value="1"/>
</dbReference>
<dbReference type="CDD" id="cd18809">
    <property type="entry name" value="SF1_C_RecD"/>
    <property type="match status" value="1"/>
</dbReference>
<gene>
    <name evidence="4" type="ORF">ESZ36_12595</name>
</gene>
<accession>A0A5C6QEJ3</accession>
<dbReference type="InterPro" id="IPR027785">
    <property type="entry name" value="UvrD-like_helicase_C"/>
</dbReference>
<dbReference type="Gene3D" id="1.10.10.2220">
    <property type="match status" value="1"/>
</dbReference>
<dbReference type="AlphaFoldDB" id="A0A5C6QEJ3"/>
<dbReference type="GO" id="GO:0017116">
    <property type="term" value="F:single-stranded DNA helicase activity"/>
    <property type="evidence" value="ECO:0007669"/>
    <property type="project" value="TreeGrafter"/>
</dbReference>
<dbReference type="GO" id="GO:0005524">
    <property type="term" value="F:ATP binding"/>
    <property type="evidence" value="ECO:0007669"/>
    <property type="project" value="UniProtKB-KW"/>
</dbReference>
<evidence type="ECO:0000313" key="4">
    <source>
        <dbReference type="EMBL" id="TWX67150.1"/>
    </source>
</evidence>
<keyword evidence="1" id="KW-0547">Nucleotide-binding</keyword>
<dbReference type="PANTHER" id="PTHR43788">
    <property type="entry name" value="DNA2/NAM7 HELICASE FAMILY MEMBER"/>
    <property type="match status" value="1"/>
</dbReference>
<dbReference type="Gene3D" id="3.40.50.300">
    <property type="entry name" value="P-loop containing nucleotide triphosphate hydrolases"/>
    <property type="match status" value="2"/>
</dbReference>
<dbReference type="InterPro" id="IPR050534">
    <property type="entry name" value="Coronavir_polyprotein_1ab"/>
</dbReference>
<dbReference type="InterPro" id="IPR029493">
    <property type="entry name" value="RecD2-like_HHH"/>
</dbReference>
<evidence type="ECO:0000259" key="3">
    <source>
        <dbReference type="SMART" id="SM00382"/>
    </source>
</evidence>
<dbReference type="EMBL" id="VOLT01000006">
    <property type="protein sequence ID" value="TWX67150.1"/>
    <property type="molecule type" value="Genomic_DNA"/>
</dbReference>
<dbReference type="Pfam" id="PF14490">
    <property type="entry name" value="HHH_RecD2"/>
    <property type="match status" value="1"/>
</dbReference>
<organism evidence="4 5">
    <name type="scientific">Colwellia demingiae</name>
    <dbReference type="NCBI Taxonomy" id="89401"/>
    <lineage>
        <taxon>Bacteria</taxon>
        <taxon>Pseudomonadati</taxon>
        <taxon>Pseudomonadota</taxon>
        <taxon>Gammaproteobacteria</taxon>
        <taxon>Alteromonadales</taxon>
        <taxon>Colwelliaceae</taxon>
        <taxon>Colwellia</taxon>
    </lineage>
</organism>
<evidence type="ECO:0000256" key="2">
    <source>
        <dbReference type="ARBA" id="ARBA00022840"/>
    </source>
</evidence>